<name>A0ABT0YDK0_9ACTN</name>
<evidence type="ECO:0000313" key="2">
    <source>
        <dbReference type="Proteomes" id="UP001523216"/>
    </source>
</evidence>
<comment type="caution">
    <text evidence="1">The sequence shown here is derived from an EMBL/GenBank/DDBJ whole genome shotgun (WGS) entry which is preliminary data.</text>
</comment>
<evidence type="ECO:0008006" key="3">
    <source>
        <dbReference type="Google" id="ProtNLM"/>
    </source>
</evidence>
<dbReference type="EMBL" id="JAMQOL010000072">
    <property type="protein sequence ID" value="MCM4084146.1"/>
    <property type="molecule type" value="Genomic_DNA"/>
</dbReference>
<protein>
    <recommendedName>
        <fullName evidence="3">STAS domain-containing protein</fullName>
    </recommendedName>
</protein>
<proteinExistence type="predicted"/>
<organism evidence="1 2">
    <name type="scientific">Paractinoplanes hotanensis</name>
    <dbReference type="NCBI Taxonomy" id="2906497"/>
    <lineage>
        <taxon>Bacteria</taxon>
        <taxon>Bacillati</taxon>
        <taxon>Actinomycetota</taxon>
        <taxon>Actinomycetes</taxon>
        <taxon>Micromonosporales</taxon>
        <taxon>Micromonosporaceae</taxon>
        <taxon>Paractinoplanes</taxon>
    </lineage>
</organism>
<dbReference type="SUPFAM" id="SSF52091">
    <property type="entry name" value="SpoIIaa-like"/>
    <property type="match status" value="1"/>
</dbReference>
<accession>A0ABT0YDK0</accession>
<evidence type="ECO:0000313" key="1">
    <source>
        <dbReference type="EMBL" id="MCM4084146.1"/>
    </source>
</evidence>
<dbReference type="InterPro" id="IPR036513">
    <property type="entry name" value="STAS_dom_sf"/>
</dbReference>
<gene>
    <name evidence="1" type="ORF">LXN57_42080</name>
</gene>
<dbReference type="Gene3D" id="3.30.750.24">
    <property type="entry name" value="STAS domain"/>
    <property type="match status" value="1"/>
</dbReference>
<keyword evidence="2" id="KW-1185">Reference proteome</keyword>
<reference evidence="1 2" key="1">
    <citation type="submission" date="2022-06" db="EMBL/GenBank/DDBJ databases">
        <title>Actinoplanes abujensis sp. nov., isolated from Nigerian arid soil.</title>
        <authorList>
            <person name="Ding P."/>
        </authorList>
    </citation>
    <scope>NUCLEOTIDE SEQUENCE [LARGE SCALE GENOMIC DNA]</scope>
    <source>
        <strain evidence="2">TRM88002</strain>
    </source>
</reference>
<dbReference type="RefSeq" id="WP_251803902.1">
    <property type="nucleotide sequence ID" value="NZ_JAMQOL010000072.1"/>
</dbReference>
<sequence length="61" mass="6857">MDDLLGWRHTVSHRGRVCTICLDGELDMAAAPTLQSLFYEQLQAGNDVRVDLVHRDAVVFT</sequence>
<dbReference type="Proteomes" id="UP001523216">
    <property type="component" value="Unassembled WGS sequence"/>
</dbReference>